<proteinExistence type="predicted"/>
<name>A0AAW0E366_9AGAR</name>
<evidence type="ECO:0000313" key="2">
    <source>
        <dbReference type="Proteomes" id="UP001362999"/>
    </source>
</evidence>
<gene>
    <name evidence="1" type="ORF">R3P38DRAFT_1192644</name>
</gene>
<keyword evidence="2" id="KW-1185">Reference proteome</keyword>
<reference evidence="1 2" key="1">
    <citation type="journal article" date="2024" name="J Genomics">
        <title>Draft genome sequencing and assembly of Favolaschia claudopus CIRM-BRFM 2984 isolated from oak limbs.</title>
        <authorList>
            <person name="Navarro D."/>
            <person name="Drula E."/>
            <person name="Chaduli D."/>
            <person name="Cazenave R."/>
            <person name="Ahrendt S."/>
            <person name="Wang J."/>
            <person name="Lipzen A."/>
            <person name="Daum C."/>
            <person name="Barry K."/>
            <person name="Grigoriev I.V."/>
            <person name="Favel A."/>
            <person name="Rosso M.N."/>
            <person name="Martin F."/>
        </authorList>
    </citation>
    <scope>NUCLEOTIDE SEQUENCE [LARGE SCALE GENOMIC DNA]</scope>
    <source>
        <strain evidence="1 2">CIRM-BRFM 2984</strain>
    </source>
</reference>
<organism evidence="1 2">
    <name type="scientific">Favolaschia claudopus</name>
    <dbReference type="NCBI Taxonomy" id="2862362"/>
    <lineage>
        <taxon>Eukaryota</taxon>
        <taxon>Fungi</taxon>
        <taxon>Dikarya</taxon>
        <taxon>Basidiomycota</taxon>
        <taxon>Agaricomycotina</taxon>
        <taxon>Agaricomycetes</taxon>
        <taxon>Agaricomycetidae</taxon>
        <taxon>Agaricales</taxon>
        <taxon>Marasmiineae</taxon>
        <taxon>Mycenaceae</taxon>
        <taxon>Favolaschia</taxon>
    </lineage>
</organism>
<comment type="caution">
    <text evidence="1">The sequence shown here is derived from an EMBL/GenBank/DDBJ whole genome shotgun (WGS) entry which is preliminary data.</text>
</comment>
<dbReference type="Proteomes" id="UP001362999">
    <property type="component" value="Unassembled WGS sequence"/>
</dbReference>
<dbReference type="EMBL" id="JAWWNJ010000004">
    <property type="protein sequence ID" value="KAK7058058.1"/>
    <property type="molecule type" value="Genomic_DNA"/>
</dbReference>
<accession>A0AAW0E366</accession>
<protein>
    <submittedName>
        <fullName evidence="1">Uncharacterized protein</fullName>
    </submittedName>
</protein>
<dbReference type="AlphaFoldDB" id="A0AAW0E366"/>
<evidence type="ECO:0000313" key="1">
    <source>
        <dbReference type="EMBL" id="KAK7058058.1"/>
    </source>
</evidence>
<sequence length="280" mass="30991">MPVANEDLFSKLLTSTQRGYAISVPTLSDDLPTPIRQTGLIIGDLCFRNEDDSLEPLFNIILPETHPTNCRGLPRNWSRLHLEDGDICERRLHYKADTTISDITSTVRRRNFNMSLENPLVPIAGGGVTFDLFSTSNKSAVLFLPDGGTKIDLRPKKVFRAHAAKYAKGWCRFVEEELQREIGPHGLILLTGVTKTSSWCMATVDNCGGGRSVSLNVKAVQVAGLGASYSWQWEHATSSMSSGPHRWPGEEDWRDNQTVFVTGYQIVPSLLGGPKVRPIP</sequence>